<feature type="domain" description="Luciferase-like" evidence="2">
    <location>
        <begin position="6"/>
        <end position="266"/>
    </location>
</feature>
<reference evidence="4" key="1">
    <citation type="journal article" date="2019" name="Int. J. Syst. Evol. Microbiol.">
        <title>The Global Catalogue of Microorganisms (GCM) 10K type strain sequencing project: providing services to taxonomists for standard genome sequencing and annotation.</title>
        <authorList>
            <consortium name="The Broad Institute Genomics Platform"/>
            <consortium name="The Broad Institute Genome Sequencing Center for Infectious Disease"/>
            <person name="Wu L."/>
            <person name="Ma J."/>
        </authorList>
    </citation>
    <scope>NUCLEOTIDE SEQUENCE [LARGE SCALE GENOMIC DNA]</scope>
    <source>
        <strain evidence="4">JCM 11896</strain>
    </source>
</reference>
<name>A0ABP4IPE2_9PSEU</name>
<evidence type="ECO:0000259" key="2">
    <source>
        <dbReference type="Pfam" id="PF00296"/>
    </source>
</evidence>
<evidence type="ECO:0000256" key="1">
    <source>
        <dbReference type="ARBA" id="ARBA00023002"/>
    </source>
</evidence>
<evidence type="ECO:0000313" key="3">
    <source>
        <dbReference type="EMBL" id="GAA1394027.1"/>
    </source>
</evidence>
<keyword evidence="4" id="KW-1185">Reference proteome</keyword>
<dbReference type="EMBL" id="BAAAJK010000025">
    <property type="protein sequence ID" value="GAA1394027.1"/>
    <property type="molecule type" value="Genomic_DNA"/>
</dbReference>
<dbReference type="CDD" id="cd01097">
    <property type="entry name" value="Tetrahydromethanopterin_reductase"/>
    <property type="match status" value="1"/>
</dbReference>
<protein>
    <submittedName>
        <fullName evidence="3">TIGR03564 family F420-dependent LLM class oxidoreductase</fullName>
    </submittedName>
</protein>
<dbReference type="PANTHER" id="PTHR43244">
    <property type="match status" value="1"/>
</dbReference>
<dbReference type="Pfam" id="PF00296">
    <property type="entry name" value="Bac_luciferase"/>
    <property type="match status" value="1"/>
</dbReference>
<comment type="caution">
    <text evidence="3">The sequence shown here is derived from an EMBL/GenBank/DDBJ whole genome shotgun (WGS) entry which is preliminary data.</text>
</comment>
<dbReference type="PANTHER" id="PTHR43244:SF1">
    <property type="entry name" value="5,10-METHYLENETETRAHYDROMETHANOPTERIN REDUCTASE"/>
    <property type="match status" value="1"/>
</dbReference>
<sequence>MRIGTFLDTSGGPAAVHDAIAAAGRRGLDAAWTNQLPGSWDPLALLAGAGPDRGPGELGTAVTLTAPVHPAALAANALTVQAAVGGRLTLGVGPGHGWFVTDQLGLPYDAVAARTREYLEILRPLLHGEHVTHRGLFHTVDTRITVPGPPPRLLLSALGPRMLAVAGELTDGTVATWVRPDLVADHLRPALPDTARIVVSVVTVVTSDPDAARAGIERTFGAAADMPAYRAVLERGGLTRIAETVVAGDEETVAAELRRFADAGATDLVLVAAGEHPERVLDVADALRTP</sequence>
<keyword evidence="1" id="KW-0560">Oxidoreductase</keyword>
<proteinExistence type="predicted"/>
<dbReference type="InterPro" id="IPR036661">
    <property type="entry name" value="Luciferase-like_sf"/>
</dbReference>
<accession>A0ABP4IPE2</accession>
<evidence type="ECO:0000313" key="4">
    <source>
        <dbReference type="Proteomes" id="UP001501414"/>
    </source>
</evidence>
<organism evidence="3 4">
    <name type="scientific">Pseudonocardia kongjuensis</name>
    <dbReference type="NCBI Taxonomy" id="102227"/>
    <lineage>
        <taxon>Bacteria</taxon>
        <taxon>Bacillati</taxon>
        <taxon>Actinomycetota</taxon>
        <taxon>Actinomycetes</taxon>
        <taxon>Pseudonocardiales</taxon>
        <taxon>Pseudonocardiaceae</taxon>
        <taxon>Pseudonocardia</taxon>
    </lineage>
</organism>
<dbReference type="Proteomes" id="UP001501414">
    <property type="component" value="Unassembled WGS sequence"/>
</dbReference>
<dbReference type="RefSeq" id="WP_344025014.1">
    <property type="nucleotide sequence ID" value="NZ_BAAAJK010000025.1"/>
</dbReference>
<dbReference type="Gene3D" id="3.20.20.30">
    <property type="entry name" value="Luciferase-like domain"/>
    <property type="match status" value="1"/>
</dbReference>
<dbReference type="SUPFAM" id="SSF51679">
    <property type="entry name" value="Bacterial luciferase-like"/>
    <property type="match status" value="1"/>
</dbReference>
<dbReference type="InterPro" id="IPR050564">
    <property type="entry name" value="F420-G6PD/mer"/>
</dbReference>
<gene>
    <name evidence="3" type="ORF">GCM10009613_41510</name>
</gene>
<dbReference type="InterPro" id="IPR011251">
    <property type="entry name" value="Luciferase-like_dom"/>
</dbReference>